<dbReference type="Proteomes" id="UP000218677">
    <property type="component" value="Unassembled WGS sequence"/>
</dbReference>
<protein>
    <submittedName>
        <fullName evidence="1">Uncharacterized protein</fullName>
    </submittedName>
</protein>
<reference evidence="2" key="1">
    <citation type="submission" date="2017-09" db="EMBL/GenBank/DDBJ databases">
        <authorList>
            <person name="Cho G.-S."/>
            <person name="Oguntoyinbo F.A."/>
            <person name="Cnockaert M."/>
            <person name="Kabisch J."/>
            <person name="Neve H."/>
            <person name="Bockelmann W."/>
            <person name="Wenning M."/>
            <person name="Franz C.M."/>
            <person name="Vandamme P."/>
        </authorList>
    </citation>
    <scope>NUCLEOTIDE SEQUENCE [LARGE SCALE GENOMIC DNA]</scope>
    <source>
        <strain evidence="2">MBT G8648</strain>
    </source>
</reference>
<dbReference type="AlphaFoldDB" id="A0A2A4HM17"/>
<evidence type="ECO:0000313" key="2">
    <source>
        <dbReference type="Proteomes" id="UP000218677"/>
    </source>
</evidence>
<keyword evidence="2" id="KW-1185">Reference proteome</keyword>
<proteinExistence type="predicted"/>
<organism evidence="1 2">
    <name type="scientific">Vreelandella nigrificans</name>
    <dbReference type="NCBI Taxonomy" id="2042704"/>
    <lineage>
        <taxon>Bacteria</taxon>
        <taxon>Pseudomonadati</taxon>
        <taxon>Pseudomonadota</taxon>
        <taxon>Gammaproteobacteria</taxon>
        <taxon>Oceanospirillales</taxon>
        <taxon>Halomonadaceae</taxon>
        <taxon>Vreelandella</taxon>
    </lineage>
</organism>
<gene>
    <name evidence="1" type="ORF">CPA45_13835</name>
</gene>
<dbReference type="RefSeq" id="WP_096652400.1">
    <property type="nucleotide sequence ID" value="NZ_NWUX01000012.1"/>
</dbReference>
<name>A0A2A4HM17_9GAMM</name>
<dbReference type="OrthoDB" id="6173912at2"/>
<sequence length="99" mass="11023">MNRPIHGFDMRCHDLRDSATAIATLMHLIEEDQLRRDTDDETPFLTPGLTSGLSHAAMQLTERIHSLTDALELEYGEGIRAASEAKLTAPLQAVKRNKP</sequence>
<accession>A0A2A4HM17</accession>
<dbReference type="EMBL" id="NWUX01000012">
    <property type="protein sequence ID" value="PCF95143.1"/>
    <property type="molecule type" value="Genomic_DNA"/>
</dbReference>
<comment type="caution">
    <text evidence="1">The sequence shown here is derived from an EMBL/GenBank/DDBJ whole genome shotgun (WGS) entry which is preliminary data.</text>
</comment>
<evidence type="ECO:0000313" key="1">
    <source>
        <dbReference type="EMBL" id="PCF95143.1"/>
    </source>
</evidence>